<feature type="domain" description="Rhodopsin" evidence="2">
    <location>
        <begin position="31"/>
        <end position="105"/>
    </location>
</feature>
<dbReference type="Pfam" id="PF20684">
    <property type="entry name" value="Fung_rhodopsin"/>
    <property type="match status" value="1"/>
</dbReference>
<keyword evidence="1" id="KW-0812">Transmembrane</keyword>
<keyword evidence="1" id="KW-1133">Transmembrane helix</keyword>
<evidence type="ECO:0000256" key="1">
    <source>
        <dbReference type="SAM" id="Phobius"/>
    </source>
</evidence>
<evidence type="ECO:0000313" key="4">
    <source>
        <dbReference type="Proteomes" id="UP001150942"/>
    </source>
</evidence>
<sequence>MNTSGSFAWGVIPGKLLVFSSIFYPPERRWRIWNPKVDGSCFSLNFQLLVGTSQAAFNAFNDLALAVFLAYILWHVQLAFKMKVAIISVMGAGILYLTLLIARRRRWAN</sequence>
<feature type="transmembrane region" description="Helical" evidence="1">
    <location>
        <begin position="80"/>
        <end position="102"/>
    </location>
</feature>
<evidence type="ECO:0000313" key="3">
    <source>
        <dbReference type="EMBL" id="KAJ5209351.1"/>
    </source>
</evidence>
<reference evidence="3" key="2">
    <citation type="journal article" date="2023" name="IMA Fungus">
        <title>Comparative genomic study of the Penicillium genus elucidates a diverse pangenome and 15 lateral gene transfer events.</title>
        <authorList>
            <person name="Petersen C."/>
            <person name="Sorensen T."/>
            <person name="Nielsen M.R."/>
            <person name="Sondergaard T.E."/>
            <person name="Sorensen J.L."/>
            <person name="Fitzpatrick D.A."/>
            <person name="Frisvad J.C."/>
            <person name="Nielsen K.L."/>
        </authorList>
    </citation>
    <scope>NUCLEOTIDE SEQUENCE</scope>
    <source>
        <strain evidence="3">IBT 20477</strain>
    </source>
</reference>
<gene>
    <name evidence="3" type="ORF">N7449_003730</name>
</gene>
<keyword evidence="1" id="KW-0472">Membrane</keyword>
<organism evidence="3 4">
    <name type="scientific">Penicillium cf. viridicatum</name>
    <dbReference type="NCBI Taxonomy" id="2972119"/>
    <lineage>
        <taxon>Eukaryota</taxon>
        <taxon>Fungi</taxon>
        <taxon>Dikarya</taxon>
        <taxon>Ascomycota</taxon>
        <taxon>Pezizomycotina</taxon>
        <taxon>Eurotiomycetes</taxon>
        <taxon>Eurotiomycetidae</taxon>
        <taxon>Eurotiales</taxon>
        <taxon>Aspergillaceae</taxon>
        <taxon>Penicillium</taxon>
    </lineage>
</organism>
<comment type="caution">
    <text evidence="3">The sequence shown here is derived from an EMBL/GenBank/DDBJ whole genome shotgun (WGS) entry which is preliminary data.</text>
</comment>
<name>A0A9W9MXH0_9EURO</name>
<protein>
    <recommendedName>
        <fullName evidence="2">Rhodopsin domain-containing protein</fullName>
    </recommendedName>
</protein>
<dbReference type="AlphaFoldDB" id="A0A9W9MXH0"/>
<evidence type="ECO:0000259" key="2">
    <source>
        <dbReference type="Pfam" id="PF20684"/>
    </source>
</evidence>
<dbReference type="Proteomes" id="UP001150942">
    <property type="component" value="Unassembled WGS sequence"/>
</dbReference>
<dbReference type="EMBL" id="JAPQKQ010000002">
    <property type="protein sequence ID" value="KAJ5209351.1"/>
    <property type="molecule type" value="Genomic_DNA"/>
</dbReference>
<reference evidence="3" key="1">
    <citation type="submission" date="2022-11" db="EMBL/GenBank/DDBJ databases">
        <authorList>
            <person name="Petersen C."/>
        </authorList>
    </citation>
    <scope>NUCLEOTIDE SEQUENCE</scope>
    <source>
        <strain evidence="3">IBT 20477</strain>
    </source>
</reference>
<proteinExistence type="predicted"/>
<dbReference type="InterPro" id="IPR049326">
    <property type="entry name" value="Rhodopsin_dom_fungi"/>
</dbReference>
<feature type="transmembrane region" description="Helical" evidence="1">
    <location>
        <begin position="6"/>
        <end position="24"/>
    </location>
</feature>
<keyword evidence="4" id="KW-1185">Reference proteome</keyword>
<feature type="transmembrane region" description="Helical" evidence="1">
    <location>
        <begin position="55"/>
        <end position="74"/>
    </location>
</feature>
<accession>A0A9W9MXH0</accession>
<dbReference type="OrthoDB" id="3923077at2759"/>